<evidence type="ECO:0000256" key="2">
    <source>
        <dbReference type="ARBA" id="ARBA00022840"/>
    </source>
</evidence>
<dbReference type="InterPro" id="IPR043129">
    <property type="entry name" value="ATPase_NBD"/>
</dbReference>
<reference evidence="5" key="1">
    <citation type="submission" date="2015-07" db="EMBL/GenBank/DDBJ databases">
        <title>Adaptation to a free-living lifestyle via gene acquisitions in the diplomonad Trepomonas sp. PC1.</title>
        <authorList>
            <person name="Xu F."/>
            <person name="Jerlstrom-Hultqvist J."/>
            <person name="Kolisko M."/>
            <person name="Simpson A.G.B."/>
            <person name="Roger A.J."/>
            <person name="Svard S.G."/>
            <person name="Andersson J.O."/>
        </authorList>
    </citation>
    <scope>NUCLEOTIDE SEQUENCE</scope>
    <source>
        <strain evidence="5">PC1</strain>
    </source>
</reference>
<dbReference type="InterPro" id="IPR029047">
    <property type="entry name" value="HSP70_peptide-bd_sf"/>
</dbReference>
<dbReference type="FunFam" id="3.90.640.10:FF:000002">
    <property type="entry name" value="Heat shock 70 kDa"/>
    <property type="match status" value="1"/>
</dbReference>
<evidence type="ECO:0000256" key="4">
    <source>
        <dbReference type="SAM" id="MobiDB-lite"/>
    </source>
</evidence>
<dbReference type="FunFam" id="2.60.34.10:FF:000002">
    <property type="entry name" value="Heat shock 70 kDa"/>
    <property type="match status" value="1"/>
</dbReference>
<dbReference type="PRINTS" id="PR00301">
    <property type="entry name" value="HEATSHOCK70"/>
</dbReference>
<dbReference type="Gene3D" id="3.30.420.40">
    <property type="match status" value="2"/>
</dbReference>
<keyword evidence="1 3" id="KW-0547">Nucleotide-binding</keyword>
<dbReference type="PROSITE" id="PS01036">
    <property type="entry name" value="HSP70_3"/>
    <property type="match status" value="1"/>
</dbReference>
<sequence>MSAPAIGIDLGTTYSCVGVFQNERVEIIVNDVGSYTTPSYVAFNETERLCGEGAKNQAAMNAENTVFDAKRLIGRRFSDHEVQDDIKHFPFKVVPDSDDKPLIEVKYKGETKRFSPEEISSVVLLKMKQTASDFLGKEVKDAVITVPAYFTDAQRKATQNAGQICGLNCLRIINEPTAACIAYGFQKKETKKGEETILVFDFGGGTFDSSLLTLDGSTGVFEVRATAGNSHLGGEDLDNRLVNYFVAEFKKKYQKDLSGNNRALRRLRTACERAKRTLSSSQTASIEIESLFEGQDFFTQITRAKFEDLCMDLFRKTIEPVDQVLKDAKMSKSQVDEVVLVGGSTRIPKVVQLVKEYFNGKDPLKSLNPDEAVAYGAAVQAAILSKDKTQAVGAGEILLMDVCPLSLGIETSGTTMTVLIPRNTTIPTNKKQTFTTYADNQTAVTIRVFEGERPLSKDNNLLGQFNLEGIPPAPRGKPQIEISYDLSVDGILTVTAKDLSGTGNQKQLQINQKSNRLSDADIDRMVREAEQFKADDDRIRETLKLRNELEGTLYGTKSQLENTEQKLPISDADRKTVMDLVTEQLQWLDANKNATKQELEEKKQKFDQVVHPIMAKLYQGGAPGPMPGNAPQQPPAGGSKGPGVDDLD</sequence>
<evidence type="ECO:0000313" key="5">
    <source>
        <dbReference type="EMBL" id="JAP92464.1"/>
    </source>
</evidence>
<name>A0A146K953_9EUKA</name>
<accession>A0A146K953</accession>
<keyword evidence="2 3" id="KW-0067">ATP-binding</keyword>
<dbReference type="GO" id="GO:0140662">
    <property type="term" value="F:ATP-dependent protein folding chaperone"/>
    <property type="evidence" value="ECO:0007669"/>
    <property type="project" value="InterPro"/>
</dbReference>
<organism evidence="5">
    <name type="scientific">Trepomonas sp. PC1</name>
    <dbReference type="NCBI Taxonomy" id="1076344"/>
    <lineage>
        <taxon>Eukaryota</taxon>
        <taxon>Metamonada</taxon>
        <taxon>Diplomonadida</taxon>
        <taxon>Hexamitidae</taxon>
        <taxon>Hexamitinae</taxon>
        <taxon>Trepomonas</taxon>
    </lineage>
</organism>
<dbReference type="SUPFAM" id="SSF53067">
    <property type="entry name" value="Actin-like ATPase domain"/>
    <property type="match status" value="2"/>
</dbReference>
<dbReference type="SUPFAM" id="SSF100920">
    <property type="entry name" value="Heat shock protein 70kD (HSP70), peptide-binding domain"/>
    <property type="match status" value="1"/>
</dbReference>
<dbReference type="AlphaFoldDB" id="A0A146K953"/>
<evidence type="ECO:0000256" key="3">
    <source>
        <dbReference type="RuleBase" id="RU003322"/>
    </source>
</evidence>
<dbReference type="Gene3D" id="2.60.34.10">
    <property type="entry name" value="Substrate Binding Domain Of DNAk, Chain A, domain 1"/>
    <property type="match status" value="1"/>
</dbReference>
<comment type="similarity">
    <text evidence="3">Belongs to the heat shock protein 70 family.</text>
</comment>
<dbReference type="Gene3D" id="3.90.640.10">
    <property type="entry name" value="Actin, Chain A, domain 4"/>
    <property type="match status" value="1"/>
</dbReference>
<dbReference type="Pfam" id="PF00012">
    <property type="entry name" value="HSP70"/>
    <property type="match status" value="1"/>
</dbReference>
<dbReference type="PANTHER" id="PTHR19375">
    <property type="entry name" value="HEAT SHOCK PROTEIN 70KDA"/>
    <property type="match status" value="1"/>
</dbReference>
<dbReference type="EMBL" id="GDID01004142">
    <property type="protein sequence ID" value="JAP92464.1"/>
    <property type="molecule type" value="Transcribed_RNA"/>
</dbReference>
<dbReference type="Gene3D" id="1.20.1270.10">
    <property type="match status" value="1"/>
</dbReference>
<dbReference type="GO" id="GO:0005524">
    <property type="term" value="F:ATP binding"/>
    <property type="evidence" value="ECO:0007669"/>
    <property type="project" value="UniProtKB-KW"/>
</dbReference>
<evidence type="ECO:0000256" key="1">
    <source>
        <dbReference type="ARBA" id="ARBA00022741"/>
    </source>
</evidence>
<feature type="compositionally biased region" description="Pro residues" evidence="4">
    <location>
        <begin position="624"/>
        <end position="634"/>
    </location>
</feature>
<protein>
    <submittedName>
        <fullName evidence="5">Heat shock protein 70</fullName>
    </submittedName>
</protein>
<dbReference type="PROSITE" id="PS00329">
    <property type="entry name" value="HSP70_2"/>
    <property type="match status" value="1"/>
</dbReference>
<gene>
    <name evidence="5" type="ORF">TPC1_15588</name>
</gene>
<feature type="region of interest" description="Disordered" evidence="4">
    <location>
        <begin position="617"/>
        <end position="648"/>
    </location>
</feature>
<keyword evidence="5" id="KW-0346">Stress response</keyword>
<dbReference type="FunFam" id="3.30.30.30:FF:000001">
    <property type="entry name" value="heat shock 70 kDa protein-like"/>
    <property type="match status" value="1"/>
</dbReference>
<dbReference type="InterPro" id="IPR013126">
    <property type="entry name" value="Hsp_70_fam"/>
</dbReference>
<dbReference type="InterPro" id="IPR018181">
    <property type="entry name" value="Heat_shock_70_CS"/>
</dbReference>
<dbReference type="FunFam" id="3.30.420.40:FF:000026">
    <property type="entry name" value="Heat shock protein 70"/>
    <property type="match status" value="1"/>
</dbReference>
<proteinExistence type="inferred from homology"/>
<dbReference type="NCBIfam" id="NF001413">
    <property type="entry name" value="PRK00290.1"/>
    <property type="match status" value="1"/>
</dbReference>
<dbReference type="Gene3D" id="3.30.30.30">
    <property type="match status" value="1"/>
</dbReference>
<dbReference type="PROSITE" id="PS00297">
    <property type="entry name" value="HSP70_1"/>
    <property type="match status" value="1"/>
</dbReference>
<dbReference type="InterPro" id="IPR029048">
    <property type="entry name" value="HSP70_C_sf"/>
</dbReference>
<dbReference type="SUPFAM" id="SSF100934">
    <property type="entry name" value="Heat shock protein 70kD (HSP70), C-terminal subdomain"/>
    <property type="match status" value="1"/>
</dbReference>